<dbReference type="EC" id="2.3.1.178" evidence="3 8"/>
<evidence type="ECO:0000256" key="2">
    <source>
        <dbReference type="ARBA" id="ARBA00010712"/>
    </source>
</evidence>
<proteinExistence type="inferred from homology"/>
<comment type="caution">
    <text evidence="10">The sequence shown here is derived from an EMBL/GenBank/DDBJ whole genome shotgun (WGS) entry which is preliminary data.</text>
</comment>
<keyword evidence="5 8" id="KW-0808">Transferase</keyword>
<organism evidence="10 11">
    <name type="scientific">Bermanella marisrubri</name>
    <dbReference type="NCBI Taxonomy" id="207949"/>
    <lineage>
        <taxon>Bacteria</taxon>
        <taxon>Pseudomonadati</taxon>
        <taxon>Pseudomonadota</taxon>
        <taxon>Gammaproteobacteria</taxon>
        <taxon>Oceanospirillales</taxon>
        <taxon>Oceanospirillaceae</taxon>
        <taxon>Bermanella</taxon>
    </lineage>
</organism>
<sequence>MSEITLRVPTAEDGMDLHQLVNDCPPLDPNSSYCNLLHCSHFADTAVAAEKDGQLVGFISGYLIPNRPDTLFVWQVAVSEAGRGQGLAGRMLQDILKRQPQVKYIETTITKDNEASWGLFKSQARKLDANLESEVFFDKEKHFKGHHDSEHLVKIGPFNTPE</sequence>
<dbReference type="STRING" id="207949.RED65_12982"/>
<comment type="catalytic activity">
    <reaction evidence="7 8">
        <text>L-2,4-diaminobutanoate + acetyl-CoA = (2S)-4-acetamido-2-aminobutanoate + CoA + H(+)</text>
        <dbReference type="Rhea" id="RHEA:16901"/>
        <dbReference type="ChEBI" id="CHEBI:15378"/>
        <dbReference type="ChEBI" id="CHEBI:57287"/>
        <dbReference type="ChEBI" id="CHEBI:57288"/>
        <dbReference type="ChEBI" id="CHEBI:58761"/>
        <dbReference type="ChEBI" id="CHEBI:58929"/>
        <dbReference type="EC" id="2.3.1.178"/>
    </reaction>
</comment>
<evidence type="ECO:0000256" key="3">
    <source>
        <dbReference type="ARBA" id="ARBA00012355"/>
    </source>
</evidence>
<dbReference type="EMBL" id="AAQH01000019">
    <property type="protein sequence ID" value="EAT11342.1"/>
    <property type="molecule type" value="Genomic_DNA"/>
</dbReference>
<comment type="function">
    <text evidence="8">Catalyzes the acetylation of L-2,4-diaminobutyrate (DABA) to gamma-N-acetyl-alpha,gamma-diaminobutyric acid (ADABA) with acetyl coenzyme A.</text>
</comment>
<accession>Q1MZC4</accession>
<dbReference type="Proteomes" id="UP000004263">
    <property type="component" value="Unassembled WGS sequence"/>
</dbReference>
<dbReference type="GO" id="GO:0019491">
    <property type="term" value="P:ectoine biosynthetic process"/>
    <property type="evidence" value="ECO:0007669"/>
    <property type="project" value="UniProtKB-UniPathway"/>
</dbReference>
<evidence type="ECO:0000256" key="5">
    <source>
        <dbReference type="ARBA" id="ARBA00022679"/>
    </source>
</evidence>
<name>Q1MZC4_9GAMM</name>
<evidence type="ECO:0000256" key="7">
    <source>
        <dbReference type="ARBA" id="ARBA00048924"/>
    </source>
</evidence>
<evidence type="ECO:0000256" key="4">
    <source>
        <dbReference type="ARBA" id="ARBA00017935"/>
    </source>
</evidence>
<dbReference type="CDD" id="cd04301">
    <property type="entry name" value="NAT_SF"/>
    <property type="match status" value="1"/>
</dbReference>
<dbReference type="InterPro" id="IPR000182">
    <property type="entry name" value="GNAT_dom"/>
</dbReference>
<feature type="domain" description="N-acetyltransferase" evidence="9">
    <location>
        <begin position="4"/>
        <end position="159"/>
    </location>
</feature>
<dbReference type="InterPro" id="IPR012772">
    <property type="entry name" value="Ectoine_EctA"/>
</dbReference>
<evidence type="ECO:0000313" key="10">
    <source>
        <dbReference type="EMBL" id="EAT11342.1"/>
    </source>
</evidence>
<dbReference type="OrthoDB" id="2436196at2"/>
<keyword evidence="11" id="KW-1185">Reference proteome</keyword>
<comment type="similarity">
    <text evidence="2 8">Belongs to the acetyltransferase family. EctA subfamily.</text>
</comment>
<comment type="pathway">
    <text evidence="1 8">Amine and polyamine biosynthesis; ectoine biosynthesis; L-ectoine from L-aspartate 4-semialdehyde: step 2/3.</text>
</comment>
<dbReference type="AlphaFoldDB" id="Q1MZC4"/>
<gene>
    <name evidence="8" type="primary">ectA</name>
    <name evidence="10" type="ORF">RED65_12982</name>
</gene>
<dbReference type="Gene3D" id="3.40.630.30">
    <property type="match status" value="1"/>
</dbReference>
<dbReference type="RefSeq" id="WP_007018599.1">
    <property type="nucleotide sequence ID" value="NZ_CH724117.1"/>
</dbReference>
<dbReference type="HOGENOM" id="CLU_111896_0_0_6"/>
<evidence type="ECO:0000313" key="11">
    <source>
        <dbReference type="Proteomes" id="UP000004263"/>
    </source>
</evidence>
<dbReference type="Pfam" id="PF00583">
    <property type="entry name" value="Acetyltransf_1"/>
    <property type="match status" value="1"/>
</dbReference>
<keyword evidence="6 8" id="KW-0012">Acyltransferase</keyword>
<dbReference type="PROSITE" id="PS51186">
    <property type="entry name" value="GNAT"/>
    <property type="match status" value="1"/>
</dbReference>
<dbReference type="GO" id="GO:0033816">
    <property type="term" value="F:diaminobutyrate acetyltransferase activity"/>
    <property type="evidence" value="ECO:0007669"/>
    <property type="project" value="UniProtKB-EC"/>
</dbReference>
<dbReference type="NCBIfam" id="TIGR02406">
    <property type="entry name" value="ectoine_EctA"/>
    <property type="match status" value="1"/>
</dbReference>
<dbReference type="SUPFAM" id="SSF55729">
    <property type="entry name" value="Acyl-CoA N-acyltransferases (Nat)"/>
    <property type="match status" value="1"/>
</dbReference>
<evidence type="ECO:0000256" key="1">
    <source>
        <dbReference type="ARBA" id="ARBA00004978"/>
    </source>
</evidence>
<evidence type="ECO:0000256" key="6">
    <source>
        <dbReference type="ARBA" id="ARBA00023315"/>
    </source>
</evidence>
<evidence type="ECO:0000256" key="8">
    <source>
        <dbReference type="RuleBase" id="RU365045"/>
    </source>
</evidence>
<dbReference type="UniPathway" id="UPA00067">
    <property type="reaction ID" value="UER00122"/>
</dbReference>
<protein>
    <recommendedName>
        <fullName evidence="4 8">L-2,4-diaminobutyric acid acetyltransferase</fullName>
        <shortName evidence="8">DABA acetyltransferase</shortName>
        <ecNumber evidence="3 8">2.3.1.178</ecNumber>
    </recommendedName>
</protein>
<evidence type="ECO:0000259" key="9">
    <source>
        <dbReference type="PROSITE" id="PS51186"/>
    </source>
</evidence>
<reference evidence="10 11" key="1">
    <citation type="submission" date="2006-03" db="EMBL/GenBank/DDBJ databases">
        <authorList>
            <person name="Pinhassi J."/>
            <person name="Pedros-Alio C."/>
            <person name="Ferriera S."/>
            <person name="Johnson J."/>
            <person name="Kravitz S."/>
            <person name="Halpern A."/>
            <person name="Remington K."/>
            <person name="Beeson K."/>
            <person name="Tran B."/>
            <person name="Rogers Y.-H."/>
            <person name="Friedman R."/>
            <person name="Venter J.C."/>
        </authorList>
    </citation>
    <scope>NUCLEOTIDE SEQUENCE [LARGE SCALE GENOMIC DNA]</scope>
    <source>
        <strain evidence="10 11">RED65</strain>
    </source>
</reference>
<dbReference type="InterPro" id="IPR016181">
    <property type="entry name" value="Acyl_CoA_acyltransferase"/>
</dbReference>